<gene>
    <name evidence="2" type="ORF">MTTB_04280</name>
</gene>
<dbReference type="PANTHER" id="PTHR43794">
    <property type="entry name" value="AMINOHYDROLASE SSNA-RELATED"/>
    <property type="match status" value="1"/>
</dbReference>
<dbReference type="InterPro" id="IPR011059">
    <property type="entry name" value="Metal-dep_hydrolase_composite"/>
</dbReference>
<proteinExistence type="predicted"/>
<keyword evidence="3" id="KW-1185">Reference proteome</keyword>
<sequence length="383" mass="42361">MLVIENGIILEGMNLNPKRANIAIEDGKILEISGEKIPSDHKIDAKGCIIAPGFINAHVHTADSILKDLGDGKSLEEIVKPPMGLKHRMLENTKDEKIIEATRASIIEMISAGTTTFIDYREGGIKGIKLLKNALKGLPINSLILGRDPIFLEENPNTTNLKNRIKKLLKFADGIGASGFGEITDETAHTIVEECEKWDKIASIHVAESIKAQRLFMEKTGKSEVERAINAGFHLLVHFTNPLPGDLQLASKNKTTIVACPRSNGMLSTGIPPIAKIHKNVNLLLGTDNIMFNAPDMFREMEYTLKVTRALKGGYFHPREVLKMATTNIHRFLNKKIGCIAEGFQADLIIVESLSKNPYLSLINRSQSKNIRHVIIKGKIVKR</sequence>
<accession>A0ABN6PA56</accession>
<dbReference type="RefSeq" id="WP_248564894.1">
    <property type="nucleotide sequence ID" value="NZ_AP025698.1"/>
</dbReference>
<evidence type="ECO:0000313" key="3">
    <source>
        <dbReference type="Proteomes" id="UP000831817"/>
    </source>
</evidence>
<dbReference type="InterPro" id="IPR032466">
    <property type="entry name" value="Metal_Hydrolase"/>
</dbReference>
<dbReference type="EMBL" id="AP025698">
    <property type="protein sequence ID" value="BDH79049.1"/>
    <property type="molecule type" value="Genomic_DNA"/>
</dbReference>
<dbReference type="Proteomes" id="UP000831817">
    <property type="component" value="Chromosome"/>
</dbReference>
<name>A0ABN6PA56_9EURY</name>
<dbReference type="PANTHER" id="PTHR43794:SF5">
    <property type="entry name" value="CHLOROHYDROLASE FAMILY PROTEIN"/>
    <property type="match status" value="1"/>
</dbReference>
<dbReference type="NCBIfam" id="NF005552">
    <property type="entry name" value="PRK07213.1"/>
    <property type="match status" value="1"/>
</dbReference>
<protein>
    <recommendedName>
        <fullName evidence="1">Amidohydrolase-related domain-containing protein</fullName>
    </recommendedName>
</protein>
<reference evidence="2 3" key="1">
    <citation type="submission" date="2022-04" db="EMBL/GenBank/DDBJ databases">
        <title>Complete genome of Methanothermobacter tenebrarum strain RMAS.</title>
        <authorList>
            <person name="Nakamura K."/>
            <person name="Oshima K."/>
            <person name="Hattori M."/>
            <person name="Kamagata Y."/>
            <person name="Takamizawa K."/>
        </authorList>
    </citation>
    <scope>NUCLEOTIDE SEQUENCE [LARGE SCALE GENOMIC DNA]</scope>
    <source>
        <strain evidence="2 3">RMAS</strain>
    </source>
</reference>
<dbReference type="Pfam" id="PF01979">
    <property type="entry name" value="Amidohydro_1"/>
    <property type="match status" value="1"/>
</dbReference>
<dbReference type="InterPro" id="IPR050287">
    <property type="entry name" value="MTA/SAH_deaminase"/>
</dbReference>
<dbReference type="SUPFAM" id="SSF51556">
    <property type="entry name" value="Metallo-dependent hydrolases"/>
    <property type="match status" value="1"/>
</dbReference>
<dbReference type="Gene3D" id="2.30.40.10">
    <property type="entry name" value="Urease, subunit C, domain 1"/>
    <property type="match status" value="1"/>
</dbReference>
<evidence type="ECO:0000313" key="2">
    <source>
        <dbReference type="EMBL" id="BDH79049.1"/>
    </source>
</evidence>
<organism evidence="2 3">
    <name type="scientific">Methanothermobacter tenebrarum</name>
    <dbReference type="NCBI Taxonomy" id="680118"/>
    <lineage>
        <taxon>Archaea</taxon>
        <taxon>Methanobacteriati</taxon>
        <taxon>Methanobacteriota</taxon>
        <taxon>Methanomada group</taxon>
        <taxon>Methanobacteria</taxon>
        <taxon>Methanobacteriales</taxon>
        <taxon>Methanobacteriaceae</taxon>
        <taxon>Methanothermobacter</taxon>
    </lineage>
</organism>
<evidence type="ECO:0000259" key="1">
    <source>
        <dbReference type="Pfam" id="PF01979"/>
    </source>
</evidence>
<dbReference type="Gene3D" id="3.20.20.140">
    <property type="entry name" value="Metal-dependent hydrolases"/>
    <property type="match status" value="1"/>
</dbReference>
<dbReference type="GeneID" id="71964940"/>
<feature type="domain" description="Amidohydrolase-related" evidence="1">
    <location>
        <begin position="49"/>
        <end position="381"/>
    </location>
</feature>
<dbReference type="InterPro" id="IPR006680">
    <property type="entry name" value="Amidohydro-rel"/>
</dbReference>
<dbReference type="SUPFAM" id="SSF51338">
    <property type="entry name" value="Composite domain of metallo-dependent hydrolases"/>
    <property type="match status" value="1"/>
</dbReference>